<organism evidence="1">
    <name type="scientific">Anguilla anguilla</name>
    <name type="common">European freshwater eel</name>
    <name type="synonym">Muraena anguilla</name>
    <dbReference type="NCBI Taxonomy" id="7936"/>
    <lineage>
        <taxon>Eukaryota</taxon>
        <taxon>Metazoa</taxon>
        <taxon>Chordata</taxon>
        <taxon>Craniata</taxon>
        <taxon>Vertebrata</taxon>
        <taxon>Euteleostomi</taxon>
        <taxon>Actinopterygii</taxon>
        <taxon>Neopterygii</taxon>
        <taxon>Teleostei</taxon>
        <taxon>Anguilliformes</taxon>
        <taxon>Anguillidae</taxon>
        <taxon>Anguilla</taxon>
    </lineage>
</organism>
<name>A0A0E9QBE6_ANGAN</name>
<evidence type="ECO:0000313" key="1">
    <source>
        <dbReference type="EMBL" id="JAH13418.1"/>
    </source>
</evidence>
<reference evidence="1" key="2">
    <citation type="journal article" date="2015" name="Fish Shellfish Immunol.">
        <title>Early steps in the European eel (Anguilla anguilla)-Vibrio vulnificus interaction in the gills: Role of the RtxA13 toxin.</title>
        <authorList>
            <person name="Callol A."/>
            <person name="Pajuelo D."/>
            <person name="Ebbesson L."/>
            <person name="Teles M."/>
            <person name="MacKenzie S."/>
            <person name="Amaro C."/>
        </authorList>
    </citation>
    <scope>NUCLEOTIDE SEQUENCE</scope>
</reference>
<proteinExistence type="predicted"/>
<dbReference type="EMBL" id="GBXM01095159">
    <property type="protein sequence ID" value="JAH13418.1"/>
    <property type="molecule type" value="Transcribed_RNA"/>
</dbReference>
<dbReference type="AlphaFoldDB" id="A0A0E9QBE6"/>
<reference evidence="1" key="1">
    <citation type="submission" date="2014-11" db="EMBL/GenBank/DDBJ databases">
        <authorList>
            <person name="Amaro Gonzalez C."/>
        </authorList>
    </citation>
    <scope>NUCLEOTIDE SEQUENCE</scope>
</reference>
<accession>A0A0E9QBE6</accession>
<protein>
    <submittedName>
        <fullName evidence="1">Uncharacterized protein</fullName>
    </submittedName>
</protein>
<sequence>MVINCRLLLKPHLSLTVL</sequence>